<name>A0A6P1ZHG6_9BACT</name>
<proteinExistence type="predicted"/>
<dbReference type="Proteomes" id="UP000434052">
    <property type="component" value="Unassembled WGS sequence"/>
</dbReference>
<dbReference type="RefSeq" id="WP_144304929.1">
    <property type="nucleotide sequence ID" value="NZ_CP039543.1"/>
</dbReference>
<keyword evidence="4" id="KW-1185">Reference proteome</keyword>
<dbReference type="Proteomes" id="UP000503251">
    <property type="component" value="Chromosome"/>
</dbReference>
<reference evidence="1 4" key="2">
    <citation type="submission" date="2019-04" db="EMBL/GenBank/DDBJ databases">
        <title>Isolation and culture of sulfate reducing bacteria from the cold seep of the South China Sea.</title>
        <authorList>
            <person name="Sun C."/>
            <person name="Liu R."/>
        </authorList>
    </citation>
    <scope>NUCLEOTIDE SEQUENCE [LARGE SCALE GENOMIC DNA]</scope>
    <source>
        <strain evidence="1 4">CS1</strain>
    </source>
</reference>
<evidence type="ECO:0000313" key="1">
    <source>
        <dbReference type="EMBL" id="QJT07478.1"/>
    </source>
</evidence>
<accession>A0A6P1ZHG6</accession>
<dbReference type="EMBL" id="QMIF01000004">
    <property type="protein sequence ID" value="TVM34609.1"/>
    <property type="molecule type" value="Genomic_DNA"/>
</dbReference>
<sequence>MAGTIPFASTHVSNTRPRSCRGILSCSILLPVRWLALLLLTAALAGCGSPGPEATAKLFVHHYVNNHPMALQYFDLRPDGVEHITPEERDFNARPLLMKMFRDSVLEEDAGLMRVNTARVTARLVSQHGPDAVVYLGGQIEYVYRDSPTRIVTLDNLVTLHKEDGRWKVHGAVLGQGG</sequence>
<dbReference type="AlphaFoldDB" id="A0A6P1ZHG6"/>
<protein>
    <submittedName>
        <fullName evidence="2">Uncharacterized protein</fullName>
    </submittedName>
</protein>
<organism evidence="2 3">
    <name type="scientific">Oceanidesulfovibrio marinus</name>
    <dbReference type="NCBI Taxonomy" id="370038"/>
    <lineage>
        <taxon>Bacteria</taxon>
        <taxon>Pseudomonadati</taxon>
        <taxon>Thermodesulfobacteriota</taxon>
        <taxon>Desulfovibrionia</taxon>
        <taxon>Desulfovibrionales</taxon>
        <taxon>Desulfovibrionaceae</taxon>
        <taxon>Oceanidesulfovibrio</taxon>
    </lineage>
</organism>
<evidence type="ECO:0000313" key="4">
    <source>
        <dbReference type="Proteomes" id="UP000503251"/>
    </source>
</evidence>
<dbReference type="EMBL" id="CP039543">
    <property type="protein sequence ID" value="QJT07478.1"/>
    <property type="molecule type" value="Genomic_DNA"/>
</dbReference>
<gene>
    <name evidence="2" type="ORF">DQK91_08540</name>
    <name evidence="1" type="ORF">E8L03_00450</name>
</gene>
<evidence type="ECO:0000313" key="3">
    <source>
        <dbReference type="Proteomes" id="UP000434052"/>
    </source>
</evidence>
<dbReference type="OrthoDB" id="9843920at2"/>
<reference evidence="2 3" key="1">
    <citation type="submission" date="2018-06" db="EMBL/GenBank/DDBJ databases">
        <title>Complete genome of Desulfovibrio marinus P48SEP.</title>
        <authorList>
            <person name="Crispim J.S."/>
            <person name="Vidigal P.M.P."/>
            <person name="Silva L.C.F."/>
            <person name="Araujo L.C."/>
            <person name="Laguardia C.N."/>
            <person name="Dias R.S."/>
            <person name="Sousa M.P."/>
            <person name="Paula S.O."/>
            <person name="Silva C."/>
        </authorList>
    </citation>
    <scope>NUCLEOTIDE SEQUENCE [LARGE SCALE GENOMIC DNA]</scope>
    <source>
        <strain evidence="2 3">P48SEP</strain>
    </source>
</reference>
<evidence type="ECO:0000313" key="2">
    <source>
        <dbReference type="EMBL" id="TVM34609.1"/>
    </source>
</evidence>